<organism evidence="1 2">
    <name type="scientific">Mycobacterium heidelbergense</name>
    <dbReference type="NCBI Taxonomy" id="53376"/>
    <lineage>
        <taxon>Bacteria</taxon>
        <taxon>Bacillati</taxon>
        <taxon>Actinomycetota</taxon>
        <taxon>Actinomycetes</taxon>
        <taxon>Mycobacteriales</taxon>
        <taxon>Mycobacteriaceae</taxon>
        <taxon>Mycobacterium</taxon>
        <taxon>Mycobacterium simiae complex</taxon>
    </lineage>
</organism>
<proteinExistence type="predicted"/>
<dbReference type="Proteomes" id="UP000192566">
    <property type="component" value="Unassembled WGS sequence"/>
</dbReference>
<gene>
    <name evidence="1" type="ORF">BST25_02065</name>
</gene>
<dbReference type="OrthoDB" id="4801736at2"/>
<comment type="caution">
    <text evidence="1">The sequence shown here is derived from an EMBL/GenBank/DDBJ whole genome shotgun (WGS) entry which is preliminary data.</text>
</comment>
<dbReference type="EMBL" id="MVHR01000002">
    <property type="protein sequence ID" value="ORA76344.1"/>
    <property type="molecule type" value="Genomic_DNA"/>
</dbReference>
<name>A0A1X0DVA0_MYCHE</name>
<accession>A0A1X0DVA0</accession>
<reference evidence="1 2" key="1">
    <citation type="submission" date="2017-02" db="EMBL/GenBank/DDBJ databases">
        <title>The new phylogeny of genus Mycobacterium.</title>
        <authorList>
            <person name="Tortoli E."/>
            <person name="Trovato A."/>
            <person name="Cirillo D.M."/>
        </authorList>
    </citation>
    <scope>NUCLEOTIDE SEQUENCE [LARGE SCALE GENOMIC DNA]</scope>
    <source>
        <strain evidence="1 2">DSM 44471</strain>
    </source>
</reference>
<evidence type="ECO:0000313" key="2">
    <source>
        <dbReference type="Proteomes" id="UP000192566"/>
    </source>
</evidence>
<dbReference type="STRING" id="53376.BST25_02065"/>
<keyword evidence="2" id="KW-1185">Reference proteome</keyword>
<protein>
    <submittedName>
        <fullName evidence="1">Uncharacterized protein</fullName>
    </submittedName>
</protein>
<dbReference type="RefSeq" id="WP_083072306.1">
    <property type="nucleotide sequence ID" value="NZ_AP022615.1"/>
</dbReference>
<evidence type="ECO:0000313" key="1">
    <source>
        <dbReference type="EMBL" id="ORA76344.1"/>
    </source>
</evidence>
<dbReference type="AlphaFoldDB" id="A0A1X0DVA0"/>
<sequence>MRSADYVITERRNHLEIRGLSRRELDETLEQLELVRSLQAEYVVSRGVELERLTEALGQLLELVHALQAEHVEAIRGDLLQVLMSREVTLTPPATLTQAQRLATHRDALLATPVLTYETLSELRGDKSVSSTRTWLARRRDDHALFTVNYTGRTLIPAFQLDARGEPRPELRPILSALHQGGVQGWSLWTWLTKPTSFLSGSVPEEVARTDPARALRAAERFAAGPIA</sequence>